<dbReference type="PANTHER" id="PTHR11133:SF23">
    <property type="entry name" value="SACCHAROPINE DEHYDROGENASE [NAD(+), L-LYSINE-FORMING]"/>
    <property type="match status" value="1"/>
</dbReference>
<dbReference type="EMBL" id="VFQX01000002">
    <property type="protein sequence ID" value="KAF0984493.1"/>
    <property type="molecule type" value="Genomic_DNA"/>
</dbReference>
<evidence type="ECO:0000256" key="8">
    <source>
        <dbReference type="ARBA" id="ARBA00023027"/>
    </source>
</evidence>
<feature type="domain" description="Alanine dehydrogenase/pyridine nucleotide transhydrogenase N-terminal" evidence="13">
    <location>
        <begin position="22"/>
        <end position="192"/>
    </location>
</feature>
<evidence type="ECO:0000256" key="7">
    <source>
        <dbReference type="ARBA" id="ARBA00023002"/>
    </source>
</evidence>
<dbReference type="EC" id="1.5.1.7" evidence="4"/>
<organism evidence="14 15">
    <name type="scientific">Naegleria fowleri</name>
    <name type="common">Brain eating amoeba</name>
    <dbReference type="NCBI Taxonomy" id="5763"/>
    <lineage>
        <taxon>Eukaryota</taxon>
        <taxon>Discoba</taxon>
        <taxon>Heterolobosea</taxon>
        <taxon>Tetramitia</taxon>
        <taxon>Eutetramitia</taxon>
        <taxon>Vahlkampfiidae</taxon>
        <taxon>Naegleria</taxon>
    </lineage>
</organism>
<dbReference type="GO" id="GO:0019878">
    <property type="term" value="P:lysine biosynthetic process via aminoadipic acid"/>
    <property type="evidence" value="ECO:0007669"/>
    <property type="project" value="UniProtKB-UniPathway"/>
</dbReference>
<sequence length="463" mass="52061">MASTTTTTTNTSSNNHPVVHLWLRDEVKPFEQRTPLTPLDAQFLIQQHGYKISVERSLTRAFSDAEYEQVGCELVPSHSWVLPLLHGQQECTDTTATTNTTNNNNFYILGLKELPLPNTTVTSSNGMTIQVPQYLTSQRHIFFAHCYKRQSDWKETMSRFSTHPSSEILDLEFLNLDNGRRVAAFGYAAGFNGMAMGLITYCKQILSNYSLEELNQQVQPFKNRNELIQYIKNLLSQIDHIPKVLVLGALGRCGSGSVKCAELCGIPSSHLIQWDLKETSRGGPFNELSTDIDILVNDIYLSGKIEPFLTMEMVQRSDRRLSVLVDVSCDVTNPYNPFPINSQVTTFDAPVRRVVEMACSSSSSSSCSSEFTTKPLDVIAIDHLPTMTPQESSEEFSNALVRYLAELKNVNFESITPLETSLSNTDATTTTTTTTTEGVRVWLRAHELFLKKLEEYQHEKVEM</sequence>
<dbReference type="CDD" id="cd12188">
    <property type="entry name" value="SDH"/>
    <property type="match status" value="1"/>
</dbReference>
<evidence type="ECO:0000259" key="12">
    <source>
        <dbReference type="SMART" id="SM01002"/>
    </source>
</evidence>
<evidence type="ECO:0000256" key="3">
    <source>
        <dbReference type="ARBA" id="ARBA00011245"/>
    </source>
</evidence>
<evidence type="ECO:0000256" key="11">
    <source>
        <dbReference type="ARBA" id="ARBA00047860"/>
    </source>
</evidence>
<dbReference type="OMA" id="YFFFSHT"/>
<evidence type="ECO:0000256" key="2">
    <source>
        <dbReference type="ARBA" id="ARBA00005689"/>
    </source>
</evidence>
<feature type="domain" description="Alanine dehydrogenase/pyridine nucleotide transhydrogenase NAD(H)-binding" evidence="12">
    <location>
        <begin position="227"/>
        <end position="358"/>
    </location>
</feature>
<dbReference type="OrthoDB" id="265306at2759"/>
<dbReference type="GeneID" id="68107610"/>
<dbReference type="Gene3D" id="3.40.50.720">
    <property type="entry name" value="NAD(P)-binding Rossmann-like Domain"/>
    <property type="match status" value="2"/>
</dbReference>
<dbReference type="VEuPathDB" id="AmoebaDB:NF0005480"/>
<dbReference type="Pfam" id="PF05222">
    <property type="entry name" value="AlaDh_PNT_N"/>
    <property type="match status" value="1"/>
</dbReference>
<comment type="pathway">
    <text evidence="1">Amino-acid biosynthesis; L-lysine biosynthesis via AAA pathway; L-lysine from L-alpha-aminoadipate (fungal route): step 3/3.</text>
</comment>
<evidence type="ECO:0000256" key="6">
    <source>
        <dbReference type="ARBA" id="ARBA00022605"/>
    </source>
</evidence>
<accession>A0A6A5C245</accession>
<evidence type="ECO:0000256" key="9">
    <source>
        <dbReference type="ARBA" id="ARBA00023157"/>
    </source>
</evidence>
<keyword evidence="15" id="KW-1185">Reference proteome</keyword>
<gene>
    <name evidence="14" type="ORF">FDP41_000392</name>
</gene>
<comment type="similarity">
    <text evidence="2">Belongs to the AlaDH/PNT family.</text>
</comment>
<dbReference type="GO" id="GO:0004754">
    <property type="term" value="F:saccharopine dehydrogenase (NAD+, L-lysine-forming) activity"/>
    <property type="evidence" value="ECO:0007669"/>
    <property type="project" value="UniProtKB-EC"/>
</dbReference>
<dbReference type="SMART" id="SM01003">
    <property type="entry name" value="AlaDh_PNT_N"/>
    <property type="match status" value="1"/>
</dbReference>
<keyword evidence="8" id="KW-0520">NAD</keyword>
<evidence type="ECO:0000313" key="15">
    <source>
        <dbReference type="Proteomes" id="UP000444721"/>
    </source>
</evidence>
<comment type="catalytic activity">
    <reaction evidence="11">
        <text>L-saccharopine + NAD(+) + H2O = L-lysine + 2-oxoglutarate + NADH + H(+)</text>
        <dbReference type="Rhea" id="RHEA:12440"/>
        <dbReference type="ChEBI" id="CHEBI:15377"/>
        <dbReference type="ChEBI" id="CHEBI:15378"/>
        <dbReference type="ChEBI" id="CHEBI:16810"/>
        <dbReference type="ChEBI" id="CHEBI:32551"/>
        <dbReference type="ChEBI" id="CHEBI:57540"/>
        <dbReference type="ChEBI" id="CHEBI:57945"/>
        <dbReference type="ChEBI" id="CHEBI:57951"/>
        <dbReference type="EC" id="1.5.1.7"/>
    </reaction>
</comment>
<dbReference type="SUPFAM" id="SSF52283">
    <property type="entry name" value="Formate/glycerate dehydrogenase catalytic domain-like"/>
    <property type="match status" value="2"/>
</dbReference>
<protein>
    <recommendedName>
        <fullName evidence="5">Saccharopine dehydrogenase [NAD(+), L-lysine-forming]</fullName>
        <ecNumber evidence="4">1.5.1.7</ecNumber>
    </recommendedName>
    <alternativeName>
        <fullName evidence="10">Lysine--2-oxoglutarate reductase</fullName>
    </alternativeName>
</protein>
<evidence type="ECO:0000259" key="13">
    <source>
        <dbReference type="SMART" id="SM01003"/>
    </source>
</evidence>
<proteinExistence type="inferred from homology"/>
<dbReference type="VEuPathDB" id="AmoebaDB:NfTy_000820"/>
<dbReference type="SMART" id="SM01002">
    <property type="entry name" value="AlaDh_PNT_C"/>
    <property type="match status" value="1"/>
</dbReference>
<dbReference type="PANTHER" id="PTHR11133">
    <property type="entry name" value="SACCHAROPINE DEHYDROGENASE"/>
    <property type="match status" value="1"/>
</dbReference>
<dbReference type="GO" id="GO:0005737">
    <property type="term" value="C:cytoplasm"/>
    <property type="evidence" value="ECO:0007669"/>
    <property type="project" value="TreeGrafter"/>
</dbReference>
<dbReference type="VEuPathDB" id="AmoebaDB:FDP41_000392"/>
<dbReference type="Proteomes" id="UP000444721">
    <property type="component" value="Unassembled WGS sequence"/>
</dbReference>
<evidence type="ECO:0000256" key="4">
    <source>
        <dbReference type="ARBA" id="ARBA00012847"/>
    </source>
</evidence>
<comment type="subunit">
    <text evidence="3">Monomer.</text>
</comment>
<dbReference type="InterPro" id="IPR007698">
    <property type="entry name" value="AlaDH/PNT_NAD(H)-bd"/>
</dbReference>
<comment type="caution">
    <text evidence="14">The sequence shown here is derived from an EMBL/GenBank/DDBJ whole genome shotgun (WGS) entry which is preliminary data.</text>
</comment>
<dbReference type="AlphaFoldDB" id="A0A6A5C245"/>
<keyword evidence="7" id="KW-0560">Oxidoreductase</keyword>
<keyword evidence="6" id="KW-0028">Amino-acid biosynthesis</keyword>
<dbReference type="RefSeq" id="XP_044569206.1">
    <property type="nucleotide sequence ID" value="XM_044707277.1"/>
</dbReference>
<keyword evidence="9" id="KW-1015">Disulfide bond</keyword>
<reference evidence="14 15" key="1">
    <citation type="journal article" date="2019" name="Sci. Rep.">
        <title>Nanopore sequencing improves the draft genome of the human pathogenic amoeba Naegleria fowleri.</title>
        <authorList>
            <person name="Liechti N."/>
            <person name="Schurch N."/>
            <person name="Bruggmann R."/>
            <person name="Wittwer M."/>
        </authorList>
    </citation>
    <scope>NUCLEOTIDE SEQUENCE [LARGE SCALE GENOMIC DNA]</scope>
    <source>
        <strain evidence="14 15">ATCC 30894</strain>
    </source>
</reference>
<evidence type="ECO:0000256" key="1">
    <source>
        <dbReference type="ARBA" id="ARBA00004884"/>
    </source>
</evidence>
<dbReference type="InterPro" id="IPR051168">
    <property type="entry name" value="AASS"/>
</dbReference>
<dbReference type="InterPro" id="IPR027281">
    <property type="entry name" value="Lys1"/>
</dbReference>
<name>A0A6A5C245_NAEFO</name>
<dbReference type="UniPathway" id="UPA00033">
    <property type="reaction ID" value="UER00034"/>
</dbReference>
<evidence type="ECO:0000256" key="10">
    <source>
        <dbReference type="ARBA" id="ARBA00033228"/>
    </source>
</evidence>
<dbReference type="InterPro" id="IPR007886">
    <property type="entry name" value="AlaDH/PNT_N"/>
</dbReference>
<evidence type="ECO:0000313" key="14">
    <source>
        <dbReference type="EMBL" id="KAF0984493.1"/>
    </source>
</evidence>
<evidence type="ECO:0000256" key="5">
    <source>
        <dbReference type="ARBA" id="ARBA00021221"/>
    </source>
</evidence>
<dbReference type="FunFam" id="3.40.50.720:FF:000217">
    <property type="entry name" value="Saccharopine dehydrogenase [NAD(+), L-lysine-forming]"/>
    <property type="match status" value="1"/>
</dbReference>